<proteinExistence type="predicted"/>
<sequence length="356" mass="36271">MTHIVTAKKMELHVGSGDDGALNAAVFGSGLYVLSGCAATVVSANKVTIAGGEILMHGRHIRVGASGESVAIDNGAQARKRHDLIGILYRRDAANQDIEDAPLHVLKGAAVPDSPADPAYNASASILKGDAEVFRPLYRVPIDGLSVGAPVPLYGTLGSLSEAFADLAGKADKAHKHPVSDMTGGALPISLGGTGATSAAGARNALGLGNTAGALPVANGGTGVTTDAAIALKSYPVGALYVSFSATSPASLFGGTWAQITGRFLRAASGTGTGGSDTCTLTSGQMPNHHHGVISERDGDWMGLWQSNVSEGGLWWVVSNSTPGANKGIKTTSVGSDSSHNNMPAYQDVYVWRRTA</sequence>
<dbReference type="EMBL" id="PPTY01000001">
    <property type="protein sequence ID" value="RDB89030.1"/>
    <property type="molecule type" value="Genomic_DNA"/>
</dbReference>
<protein>
    <recommendedName>
        <fullName evidence="1">Baseplate structural protein Gp10 C-terminal domain-containing protein</fullName>
    </recommendedName>
</protein>
<accession>A0A369NEW8</accession>
<evidence type="ECO:0000313" key="3">
    <source>
        <dbReference type="Proteomes" id="UP000253857"/>
    </source>
</evidence>
<reference evidence="2 3" key="1">
    <citation type="journal article" date="2018" name="Elife">
        <title>Discovery and characterization of a prevalent human gut bacterial enzyme sufficient for the inactivation of a family of plant toxins.</title>
        <authorList>
            <person name="Koppel N."/>
            <person name="Bisanz J.E."/>
            <person name="Pandelia M.E."/>
            <person name="Turnbaugh P.J."/>
            <person name="Balskus E.P."/>
        </authorList>
    </citation>
    <scope>NUCLEOTIDE SEQUENCE [LARGE SCALE GENOMIC DNA]</scope>
    <source>
        <strain evidence="2 3">FAA1-1-60AUCSF</strain>
    </source>
</reference>
<name>A0A369NEW8_EGGLN</name>
<evidence type="ECO:0000313" key="2">
    <source>
        <dbReference type="EMBL" id="RDB89030.1"/>
    </source>
</evidence>
<dbReference type="RefSeq" id="WP_035585361.1">
    <property type="nucleotide sequence ID" value="NZ_PPTY01000001.1"/>
</dbReference>
<dbReference type="Proteomes" id="UP000253857">
    <property type="component" value="Unassembled WGS sequence"/>
</dbReference>
<feature type="domain" description="Baseplate structural protein Gp10 C-terminal" evidence="1">
    <location>
        <begin position="234"/>
        <end position="355"/>
    </location>
</feature>
<dbReference type="AlphaFoldDB" id="A0A369NEW8"/>
<evidence type="ECO:0000259" key="1">
    <source>
        <dbReference type="Pfam" id="PF21939"/>
    </source>
</evidence>
<organism evidence="2 3">
    <name type="scientific">Eggerthella lenta</name>
    <name type="common">Eubacterium lentum</name>
    <dbReference type="NCBI Taxonomy" id="84112"/>
    <lineage>
        <taxon>Bacteria</taxon>
        <taxon>Bacillati</taxon>
        <taxon>Actinomycetota</taxon>
        <taxon>Coriobacteriia</taxon>
        <taxon>Eggerthellales</taxon>
        <taxon>Eggerthellaceae</taxon>
        <taxon>Eggerthella</taxon>
    </lineage>
</organism>
<gene>
    <name evidence="2" type="ORF">C1871_00745</name>
</gene>
<comment type="caution">
    <text evidence="2">The sequence shown here is derived from an EMBL/GenBank/DDBJ whole genome shotgun (WGS) entry which is preliminary data.</text>
</comment>
<dbReference type="Pfam" id="PF21939">
    <property type="entry name" value="Gp10_C"/>
    <property type="match status" value="1"/>
</dbReference>
<dbReference type="InterPro" id="IPR053827">
    <property type="entry name" value="Gp10_C"/>
</dbReference>